<organism evidence="2 3">
    <name type="scientific">Cymbomonas tetramitiformis</name>
    <dbReference type="NCBI Taxonomy" id="36881"/>
    <lineage>
        <taxon>Eukaryota</taxon>
        <taxon>Viridiplantae</taxon>
        <taxon>Chlorophyta</taxon>
        <taxon>Pyramimonadophyceae</taxon>
        <taxon>Pyramimonadales</taxon>
        <taxon>Pyramimonadaceae</taxon>
        <taxon>Cymbomonas</taxon>
    </lineage>
</organism>
<evidence type="ECO:0000313" key="3">
    <source>
        <dbReference type="Proteomes" id="UP001190700"/>
    </source>
</evidence>
<evidence type="ECO:0000313" key="2">
    <source>
        <dbReference type="EMBL" id="KAK3253998.1"/>
    </source>
</evidence>
<accession>A0AAE0CGJ2</accession>
<sequence>MENDKSKNLPIPKAKASFLSYGERKAISHKQEQMAMLREFNIAAREKLMNKRVQQIVEERTYALRVEREELDLRNTLKRTELLEAKNRITAEEQLKAEDRKEKDRLREENNLRRYQAWTDSVSLQPSRGAFHAGDDVLLQPSKVLRVPLARRAL</sequence>
<dbReference type="EMBL" id="LGRX02024398">
    <property type="protein sequence ID" value="KAK3253998.1"/>
    <property type="molecule type" value="Genomic_DNA"/>
</dbReference>
<evidence type="ECO:0000256" key="1">
    <source>
        <dbReference type="SAM" id="Coils"/>
    </source>
</evidence>
<feature type="coiled-coil region" evidence="1">
    <location>
        <begin position="66"/>
        <end position="109"/>
    </location>
</feature>
<protein>
    <submittedName>
        <fullName evidence="2">Uncharacterized protein</fullName>
    </submittedName>
</protein>
<keyword evidence="3" id="KW-1185">Reference proteome</keyword>
<dbReference type="Proteomes" id="UP001190700">
    <property type="component" value="Unassembled WGS sequence"/>
</dbReference>
<reference evidence="2 3" key="1">
    <citation type="journal article" date="2015" name="Genome Biol. Evol.">
        <title>Comparative Genomics of a Bacterivorous Green Alga Reveals Evolutionary Causalities and Consequences of Phago-Mixotrophic Mode of Nutrition.</title>
        <authorList>
            <person name="Burns J.A."/>
            <person name="Paasch A."/>
            <person name="Narechania A."/>
            <person name="Kim E."/>
        </authorList>
    </citation>
    <scope>NUCLEOTIDE SEQUENCE [LARGE SCALE GENOMIC DNA]</scope>
    <source>
        <strain evidence="2 3">PLY_AMNH</strain>
    </source>
</reference>
<name>A0AAE0CGJ2_9CHLO</name>
<dbReference type="AlphaFoldDB" id="A0AAE0CGJ2"/>
<proteinExistence type="predicted"/>
<keyword evidence="1" id="KW-0175">Coiled coil</keyword>
<gene>
    <name evidence="2" type="ORF">CYMTET_36773</name>
</gene>
<comment type="caution">
    <text evidence="2">The sequence shown here is derived from an EMBL/GenBank/DDBJ whole genome shotgun (WGS) entry which is preliminary data.</text>
</comment>